<keyword evidence="5 7" id="KW-1133">Transmembrane helix</keyword>
<dbReference type="Gene3D" id="1.10.3720.10">
    <property type="entry name" value="MetI-like"/>
    <property type="match status" value="1"/>
</dbReference>
<dbReference type="AlphaFoldDB" id="V2Y1C2"/>
<dbReference type="CDD" id="cd06261">
    <property type="entry name" value="TM_PBP2"/>
    <property type="match status" value="1"/>
</dbReference>
<evidence type="ECO:0000256" key="5">
    <source>
        <dbReference type="ARBA" id="ARBA00022989"/>
    </source>
</evidence>
<dbReference type="GO" id="GO:0005886">
    <property type="term" value="C:plasma membrane"/>
    <property type="evidence" value="ECO:0007669"/>
    <property type="project" value="UniProtKB-SubCell"/>
</dbReference>
<comment type="caution">
    <text evidence="9">The sequence shown here is derived from an EMBL/GenBank/DDBJ whole genome shotgun (WGS) entry which is preliminary data.</text>
</comment>
<dbReference type="EMBL" id="ACIL03000019">
    <property type="protein sequence ID" value="ESL01867.1"/>
    <property type="molecule type" value="Genomic_DNA"/>
</dbReference>
<evidence type="ECO:0000256" key="4">
    <source>
        <dbReference type="ARBA" id="ARBA00022692"/>
    </source>
</evidence>
<dbReference type="eggNOG" id="COG1175">
    <property type="taxonomic scope" value="Bacteria"/>
</dbReference>
<dbReference type="OrthoDB" id="9761387at2"/>
<dbReference type="STRING" id="592026.GCWU0000282_002986"/>
<dbReference type="GO" id="GO:0055085">
    <property type="term" value="P:transmembrane transport"/>
    <property type="evidence" value="ECO:0007669"/>
    <property type="project" value="InterPro"/>
</dbReference>
<dbReference type="PROSITE" id="PS50928">
    <property type="entry name" value="ABC_TM1"/>
    <property type="match status" value="1"/>
</dbReference>
<dbReference type="RefSeq" id="WP_023355828.1">
    <property type="nucleotide sequence ID" value="NZ_KI535370.1"/>
</dbReference>
<keyword evidence="10" id="KW-1185">Reference proteome</keyword>
<dbReference type="HOGENOM" id="CLU_016047_0_3_9"/>
<evidence type="ECO:0000313" key="10">
    <source>
        <dbReference type="Proteomes" id="UP000018227"/>
    </source>
</evidence>
<sequence length="307" mass="33976">MVQVEKRKRTGLKRETGDKLFSLALLLPAVITTVLFIVIPILDSFYRSLQDFKIKNIISGTAGTWNSFQNYSKIFQSGKLGQAVWVNLIFVVAVVILQFVIGMSLALILNQKIKGSRFFRSAMMVPWVVPTVISGLVWMWIYQPQYGLLKYLVSLISGGRITEFAILNDQNTAIIGVIIAALWKQIPLGALLLLAGLSNVPSDMQEAAAIDGANYWQKLTRIVIPSMMSVIKITLTMSIIENFKQFPLVWTMTGGGPNGATTTLGVLSYREAFVSNNLGSGAAVTTMWMALMIVVVFLFNKAVRTER</sequence>
<evidence type="ECO:0000259" key="8">
    <source>
        <dbReference type="PROSITE" id="PS50928"/>
    </source>
</evidence>
<dbReference type="InterPro" id="IPR000515">
    <property type="entry name" value="MetI-like"/>
</dbReference>
<dbReference type="PANTHER" id="PTHR43005">
    <property type="entry name" value="BLR7065 PROTEIN"/>
    <property type="match status" value="1"/>
</dbReference>
<evidence type="ECO:0000256" key="2">
    <source>
        <dbReference type="ARBA" id="ARBA00022448"/>
    </source>
</evidence>
<dbReference type="SUPFAM" id="SSF161098">
    <property type="entry name" value="MetI-like"/>
    <property type="match status" value="1"/>
</dbReference>
<keyword evidence="6 7" id="KW-0472">Membrane</keyword>
<accession>V2Y1C2</accession>
<feature type="transmembrane region" description="Helical" evidence="7">
    <location>
        <begin position="173"/>
        <end position="198"/>
    </location>
</feature>
<keyword evidence="2 7" id="KW-0813">Transport</keyword>
<comment type="subcellular location">
    <subcellularLocation>
        <location evidence="1 7">Cell membrane</location>
        <topology evidence="1 7">Multi-pass membrane protein</topology>
    </subcellularLocation>
</comment>
<evidence type="ECO:0000256" key="1">
    <source>
        <dbReference type="ARBA" id="ARBA00004651"/>
    </source>
</evidence>
<feature type="transmembrane region" description="Helical" evidence="7">
    <location>
        <begin position="20"/>
        <end position="42"/>
    </location>
</feature>
<dbReference type="Pfam" id="PF00528">
    <property type="entry name" value="BPD_transp_1"/>
    <property type="match status" value="1"/>
</dbReference>
<evidence type="ECO:0000256" key="3">
    <source>
        <dbReference type="ARBA" id="ARBA00022475"/>
    </source>
</evidence>
<dbReference type="Proteomes" id="UP000018227">
    <property type="component" value="Unassembled WGS sequence"/>
</dbReference>
<feature type="transmembrane region" description="Helical" evidence="7">
    <location>
        <begin position="278"/>
        <end position="299"/>
    </location>
</feature>
<organism evidence="9 10">
    <name type="scientific">Catonella morbi ATCC 51271</name>
    <dbReference type="NCBI Taxonomy" id="592026"/>
    <lineage>
        <taxon>Bacteria</taxon>
        <taxon>Bacillati</taxon>
        <taxon>Bacillota</taxon>
        <taxon>Clostridia</taxon>
        <taxon>Lachnospirales</taxon>
        <taxon>Lachnospiraceae</taxon>
        <taxon>Catonella</taxon>
    </lineage>
</organism>
<evidence type="ECO:0000313" key="9">
    <source>
        <dbReference type="EMBL" id="ESL01867.1"/>
    </source>
</evidence>
<protein>
    <submittedName>
        <fullName evidence="9">ABC transporter, permease protein</fullName>
    </submittedName>
</protein>
<keyword evidence="3" id="KW-1003">Cell membrane</keyword>
<gene>
    <name evidence="9" type="ORF">GCWU0000282_002986</name>
</gene>
<feature type="transmembrane region" description="Helical" evidence="7">
    <location>
        <begin position="84"/>
        <end position="109"/>
    </location>
</feature>
<dbReference type="PANTHER" id="PTHR43005:SF1">
    <property type="entry name" value="SPERMIDINE_PUTRESCINE TRANSPORT SYSTEM PERMEASE PROTEIN"/>
    <property type="match status" value="1"/>
</dbReference>
<keyword evidence="4 7" id="KW-0812">Transmembrane</keyword>
<evidence type="ECO:0000256" key="7">
    <source>
        <dbReference type="RuleBase" id="RU363032"/>
    </source>
</evidence>
<comment type="similarity">
    <text evidence="7">Belongs to the binding-protein-dependent transport system permease family.</text>
</comment>
<feature type="domain" description="ABC transmembrane type-1" evidence="8">
    <location>
        <begin position="84"/>
        <end position="299"/>
    </location>
</feature>
<name>V2Y1C2_9FIRM</name>
<evidence type="ECO:0000256" key="6">
    <source>
        <dbReference type="ARBA" id="ARBA00023136"/>
    </source>
</evidence>
<feature type="transmembrane region" description="Helical" evidence="7">
    <location>
        <begin position="121"/>
        <end position="141"/>
    </location>
</feature>
<reference evidence="9 10" key="1">
    <citation type="submission" date="2013-06" db="EMBL/GenBank/DDBJ databases">
        <authorList>
            <person name="Weinstock G."/>
            <person name="Sodergren E."/>
            <person name="Clifton S."/>
            <person name="Fulton L."/>
            <person name="Fulton B."/>
            <person name="Courtney L."/>
            <person name="Fronick C."/>
            <person name="Harrison M."/>
            <person name="Strong C."/>
            <person name="Farmer C."/>
            <person name="Delahaunty K."/>
            <person name="Markovic C."/>
            <person name="Hall O."/>
            <person name="Minx P."/>
            <person name="Tomlinson C."/>
            <person name="Mitreva M."/>
            <person name="Nelson J."/>
            <person name="Hou S."/>
            <person name="Wollam A."/>
            <person name="Pepin K.H."/>
            <person name="Johnson M."/>
            <person name="Bhonagiri V."/>
            <person name="Nash W.E."/>
            <person name="Warren W."/>
            <person name="Chinwalla A."/>
            <person name="Mardis E.R."/>
            <person name="Wilson R.K."/>
        </authorList>
    </citation>
    <scope>NUCLEOTIDE SEQUENCE [LARGE SCALE GENOMIC DNA]</scope>
    <source>
        <strain evidence="9 10">ATCC 51271</strain>
    </source>
</reference>
<dbReference type="InterPro" id="IPR035906">
    <property type="entry name" value="MetI-like_sf"/>
</dbReference>
<proteinExistence type="inferred from homology"/>